<protein>
    <recommendedName>
        <fullName evidence="3">SAM-dependent methyltransferase</fullName>
    </recommendedName>
</protein>
<dbReference type="Pfam" id="PF13489">
    <property type="entry name" value="Methyltransf_23"/>
    <property type="match status" value="1"/>
</dbReference>
<accession>A0A095WYV8</accession>
<keyword evidence="2" id="KW-1185">Reference proteome</keyword>
<proteinExistence type="predicted"/>
<dbReference type="OrthoDB" id="7056580at2"/>
<dbReference type="EMBL" id="AUVB01000046">
    <property type="protein sequence ID" value="KGE03819.1"/>
    <property type="molecule type" value="Genomic_DNA"/>
</dbReference>
<organism evidence="1 2">
    <name type="scientific">Pseudohaliea rubra DSM 19751</name>
    <dbReference type="NCBI Taxonomy" id="1265313"/>
    <lineage>
        <taxon>Bacteria</taxon>
        <taxon>Pseudomonadati</taxon>
        <taxon>Pseudomonadota</taxon>
        <taxon>Gammaproteobacteria</taxon>
        <taxon>Cellvibrionales</taxon>
        <taxon>Halieaceae</taxon>
        <taxon>Pseudohaliea</taxon>
    </lineage>
</organism>
<dbReference type="STRING" id="1265313.HRUBRA_01566"/>
<dbReference type="Gene3D" id="3.40.50.150">
    <property type="entry name" value="Vaccinia Virus protein VP39"/>
    <property type="match status" value="1"/>
</dbReference>
<dbReference type="AlphaFoldDB" id="A0A095WYV8"/>
<evidence type="ECO:0000313" key="1">
    <source>
        <dbReference type="EMBL" id="KGE03819.1"/>
    </source>
</evidence>
<dbReference type="InterPro" id="IPR029063">
    <property type="entry name" value="SAM-dependent_MTases_sf"/>
</dbReference>
<dbReference type="RefSeq" id="WP_052094479.1">
    <property type="nucleotide sequence ID" value="NZ_KN234757.1"/>
</dbReference>
<dbReference type="SUPFAM" id="SSF53335">
    <property type="entry name" value="S-adenosyl-L-methionine-dependent methyltransferases"/>
    <property type="match status" value="1"/>
</dbReference>
<evidence type="ECO:0008006" key="3">
    <source>
        <dbReference type="Google" id="ProtNLM"/>
    </source>
</evidence>
<name>A0A095WYV8_9GAMM</name>
<dbReference type="eggNOG" id="COG2227">
    <property type="taxonomic scope" value="Bacteria"/>
</dbReference>
<evidence type="ECO:0000313" key="2">
    <source>
        <dbReference type="Proteomes" id="UP000029640"/>
    </source>
</evidence>
<dbReference type="HOGENOM" id="CLU_087626_0_0_6"/>
<gene>
    <name evidence="1" type="ORF">HRUBRA_01566</name>
</gene>
<dbReference type="Proteomes" id="UP000029640">
    <property type="component" value="Unassembled WGS sequence"/>
</dbReference>
<reference evidence="1 2" key="1">
    <citation type="journal article" date="2014" name="Genome Announc.">
        <title>Genome Sequence of Gammaproteobacterial Pseudohaliea rubra Type Strain DSM 19751, Isolated from Coastal Seawater of the Mediterranean Sea.</title>
        <authorList>
            <person name="Spring S."/>
            <person name="Fiebig A."/>
            <person name="Riedel T."/>
            <person name="Goker M."/>
            <person name="Klenk H.P."/>
        </authorList>
    </citation>
    <scope>NUCLEOTIDE SEQUENCE [LARGE SCALE GENOMIC DNA]</scope>
    <source>
        <strain evidence="1 2">DSM 19751</strain>
    </source>
</reference>
<comment type="caution">
    <text evidence="1">The sequence shown here is derived from an EMBL/GenBank/DDBJ whole genome shotgun (WGS) entry which is preliminary data.</text>
</comment>
<sequence length="275" mass="30997">MTDLTHWLPADDLALITPDEQRWLAGIFERFGGYPSLEELWAVMDEPWRELNCDPEVMDARIGTFYAHPVWLLNGLFIEQHAQSLDNRRGFTDWVAAQSPRRVADYGGGFGGLARMIGAACPTAEVEVIEPHPHPLAIERARRSLNVRYRPALDGEYDILIATDVFEHVPDPLGLAAETAAALKPGGRYLIANCFYPAVLCHLPSTFHFRYSWDQAMEAMGLNFSGSVLYGQVFDKPSELHLDAARIVERKSVKLWLFLKPIPSSVAKRLMRMFA</sequence>
<dbReference type="CDD" id="cd02440">
    <property type="entry name" value="AdoMet_MTases"/>
    <property type="match status" value="1"/>
</dbReference>